<dbReference type="KEGG" id="pco:PHACADRAFT_246571"/>
<dbReference type="RefSeq" id="XP_007390009.1">
    <property type="nucleotide sequence ID" value="XM_007389947.1"/>
</dbReference>
<evidence type="ECO:0000313" key="2">
    <source>
        <dbReference type="Proteomes" id="UP000008370"/>
    </source>
</evidence>
<dbReference type="AlphaFoldDB" id="K5WM87"/>
<protein>
    <submittedName>
        <fullName evidence="1">Uncharacterized protein</fullName>
    </submittedName>
</protein>
<proteinExistence type="predicted"/>
<name>K5WM87_PHACS</name>
<dbReference type="OrthoDB" id="10490557at2759"/>
<reference evidence="1 2" key="1">
    <citation type="journal article" date="2012" name="BMC Genomics">
        <title>Comparative genomics of the white-rot fungi, Phanerochaete carnosa and P. chrysosporium, to elucidate the genetic basis of the distinct wood types they colonize.</title>
        <authorList>
            <person name="Suzuki H."/>
            <person name="MacDonald J."/>
            <person name="Syed K."/>
            <person name="Salamov A."/>
            <person name="Hori C."/>
            <person name="Aerts A."/>
            <person name="Henrissat B."/>
            <person name="Wiebenga A."/>
            <person name="vanKuyk P.A."/>
            <person name="Barry K."/>
            <person name="Lindquist E."/>
            <person name="LaButti K."/>
            <person name="Lapidus A."/>
            <person name="Lucas S."/>
            <person name="Coutinho P."/>
            <person name="Gong Y."/>
            <person name="Samejima M."/>
            <person name="Mahadevan R."/>
            <person name="Abou-Zaid M."/>
            <person name="de Vries R.P."/>
            <person name="Igarashi K."/>
            <person name="Yadav J.S."/>
            <person name="Grigoriev I.V."/>
            <person name="Master E.R."/>
        </authorList>
    </citation>
    <scope>NUCLEOTIDE SEQUENCE [LARGE SCALE GENOMIC DNA]</scope>
    <source>
        <strain evidence="1 2">HHB-10118-sp</strain>
    </source>
</reference>
<sequence>MNARIFTRVVRTPAHIPTFTPASWSAQVVAGPVVFKRLDLHVSPLSEVNLAMLAQANWRNINALDEFAVTMYYSATDSDYTMLAMVRCVKTIIASLNPALRITTITICNPLPTSVLRYRAALDVSSLIAGLKSVLYGLDAELSRRIAGGTLQRVLFTSHPNVTLIAGSEKARVREFFPALAAFHDVL</sequence>
<gene>
    <name evidence="1" type="ORF">PHACADRAFT_246571</name>
</gene>
<evidence type="ECO:0000313" key="1">
    <source>
        <dbReference type="EMBL" id="EKM60555.1"/>
    </source>
</evidence>
<keyword evidence="2" id="KW-1185">Reference proteome</keyword>
<dbReference type="EMBL" id="JH930468">
    <property type="protein sequence ID" value="EKM60555.1"/>
    <property type="molecule type" value="Genomic_DNA"/>
</dbReference>
<dbReference type="HOGENOM" id="CLU_1448195_0_0_1"/>
<dbReference type="Proteomes" id="UP000008370">
    <property type="component" value="Unassembled WGS sequence"/>
</dbReference>
<dbReference type="InParanoid" id="K5WM87"/>
<dbReference type="GeneID" id="18913847"/>
<organism evidence="1 2">
    <name type="scientific">Phanerochaete carnosa (strain HHB-10118-sp)</name>
    <name type="common">White-rot fungus</name>
    <name type="synonym">Peniophora carnosa</name>
    <dbReference type="NCBI Taxonomy" id="650164"/>
    <lineage>
        <taxon>Eukaryota</taxon>
        <taxon>Fungi</taxon>
        <taxon>Dikarya</taxon>
        <taxon>Basidiomycota</taxon>
        <taxon>Agaricomycotina</taxon>
        <taxon>Agaricomycetes</taxon>
        <taxon>Polyporales</taxon>
        <taxon>Phanerochaetaceae</taxon>
        <taxon>Phanerochaete</taxon>
    </lineage>
</organism>
<accession>K5WM87</accession>